<organism evidence="3 4">
    <name type="scientific">Atractosteus spatula</name>
    <name type="common">Alligator gar</name>
    <name type="synonym">Lepisosteus spatula</name>
    <dbReference type="NCBI Taxonomy" id="7917"/>
    <lineage>
        <taxon>Eukaryota</taxon>
        <taxon>Metazoa</taxon>
        <taxon>Chordata</taxon>
        <taxon>Craniata</taxon>
        <taxon>Vertebrata</taxon>
        <taxon>Euteleostomi</taxon>
        <taxon>Actinopterygii</taxon>
        <taxon>Neopterygii</taxon>
        <taxon>Holostei</taxon>
        <taxon>Semionotiformes</taxon>
        <taxon>Lepisosteidae</taxon>
        <taxon>Atractosteus</taxon>
    </lineage>
</organism>
<evidence type="ECO:0000313" key="3">
    <source>
        <dbReference type="EMBL" id="MBN3315403.1"/>
    </source>
</evidence>
<gene>
    <name evidence="3" type="primary">Cnfna_0</name>
    <name evidence="3" type="ORF">GTO95_0003857</name>
</gene>
<comment type="caution">
    <text evidence="3">The sequence shown here is derived from an EMBL/GenBank/DDBJ whole genome shotgun (WGS) entry which is preliminary data.</text>
</comment>
<sequence>MSGGSRPSSSHTLTHSHVTHAQPDSATPVGPAPAVTAQPKIIITTKVPGTAAAGTAGQPSVSWQTGLTDCCADTKICLCGGFCPCVLACQLAEQNGECFCLPLLDGSLLALRTGMRVKYDIQGSVCSDWVALSFCTACALCQMAREMKHQRAK</sequence>
<accession>A0A8J7NN76</accession>
<proteinExistence type="inferred from homology"/>
<dbReference type="AlphaFoldDB" id="A0A8J7NN76"/>
<dbReference type="EMBL" id="JAAWVO010021027">
    <property type="protein sequence ID" value="MBN3315403.1"/>
    <property type="molecule type" value="Genomic_DNA"/>
</dbReference>
<keyword evidence="4" id="KW-1185">Reference proteome</keyword>
<dbReference type="Pfam" id="PF04749">
    <property type="entry name" value="PLAC8"/>
    <property type="match status" value="1"/>
</dbReference>
<evidence type="ECO:0000256" key="1">
    <source>
        <dbReference type="ARBA" id="ARBA00009024"/>
    </source>
</evidence>
<feature type="non-terminal residue" evidence="3">
    <location>
        <position position="153"/>
    </location>
</feature>
<evidence type="ECO:0000256" key="2">
    <source>
        <dbReference type="SAM" id="MobiDB-lite"/>
    </source>
</evidence>
<reference evidence="3" key="1">
    <citation type="journal article" date="2021" name="Cell">
        <title>Tracing the genetic footprints of vertebrate landing in non-teleost ray-finned fishes.</title>
        <authorList>
            <person name="Bi X."/>
            <person name="Wang K."/>
            <person name="Yang L."/>
            <person name="Pan H."/>
            <person name="Jiang H."/>
            <person name="Wei Q."/>
            <person name="Fang M."/>
            <person name="Yu H."/>
            <person name="Zhu C."/>
            <person name="Cai Y."/>
            <person name="He Y."/>
            <person name="Gan X."/>
            <person name="Zeng H."/>
            <person name="Yu D."/>
            <person name="Zhu Y."/>
            <person name="Jiang H."/>
            <person name="Qiu Q."/>
            <person name="Yang H."/>
            <person name="Zhang Y.E."/>
            <person name="Wang W."/>
            <person name="Zhu M."/>
            <person name="He S."/>
            <person name="Zhang G."/>
        </authorList>
    </citation>
    <scope>NUCLEOTIDE SEQUENCE</scope>
    <source>
        <strain evidence="3">Allg_001</strain>
    </source>
</reference>
<dbReference type="NCBIfam" id="TIGR01571">
    <property type="entry name" value="A_thal_Cys_rich"/>
    <property type="match status" value="1"/>
</dbReference>
<dbReference type="InterPro" id="IPR006461">
    <property type="entry name" value="PLAC_motif_containing"/>
</dbReference>
<comment type="similarity">
    <text evidence="1">Belongs to the cornifelin family.</text>
</comment>
<feature type="compositionally biased region" description="Low complexity" evidence="2">
    <location>
        <begin position="8"/>
        <end position="32"/>
    </location>
</feature>
<protein>
    <submittedName>
        <fullName evidence="3">CNFNA protein</fullName>
    </submittedName>
</protein>
<dbReference type="Proteomes" id="UP000736164">
    <property type="component" value="Unassembled WGS sequence"/>
</dbReference>
<feature type="region of interest" description="Disordered" evidence="2">
    <location>
        <begin position="1"/>
        <end position="32"/>
    </location>
</feature>
<feature type="non-terminal residue" evidence="3">
    <location>
        <position position="1"/>
    </location>
</feature>
<evidence type="ECO:0000313" key="4">
    <source>
        <dbReference type="Proteomes" id="UP000736164"/>
    </source>
</evidence>
<dbReference type="PANTHER" id="PTHR15907">
    <property type="entry name" value="DUF614 FAMILY PROTEIN-RELATED"/>
    <property type="match status" value="1"/>
</dbReference>
<name>A0A8J7NN76_ATRSP</name>